<dbReference type="SUPFAM" id="SSF49599">
    <property type="entry name" value="TRAF domain-like"/>
    <property type="match status" value="1"/>
</dbReference>
<dbReference type="Proteomes" id="UP000503462">
    <property type="component" value="Chromosome 3"/>
</dbReference>
<dbReference type="SUPFAM" id="SSF57850">
    <property type="entry name" value="RING/U-box"/>
    <property type="match status" value="1"/>
</dbReference>
<dbReference type="PANTHER" id="PTHR43215">
    <property type="entry name" value="RADIAL SPOKE HEAD 1 HOMOLOG"/>
    <property type="match status" value="1"/>
</dbReference>
<dbReference type="SUPFAM" id="SSF82185">
    <property type="entry name" value="Histone H3 K4-specific methyltransferase SET7/9 N-terminal domain"/>
    <property type="match status" value="1"/>
</dbReference>
<dbReference type="Gene3D" id="3.90.70.10">
    <property type="entry name" value="Cysteine proteinases"/>
    <property type="match status" value="1"/>
</dbReference>
<evidence type="ECO:0000256" key="6">
    <source>
        <dbReference type="ARBA" id="ARBA00022833"/>
    </source>
</evidence>
<evidence type="ECO:0000256" key="2">
    <source>
        <dbReference type="ARBA" id="ARBA00022490"/>
    </source>
</evidence>
<dbReference type="InterPro" id="IPR001394">
    <property type="entry name" value="Peptidase_C19_UCH"/>
</dbReference>
<evidence type="ECO:0008006" key="13">
    <source>
        <dbReference type="Google" id="ProtNLM"/>
    </source>
</evidence>
<feature type="domain" description="MATH" evidence="10">
    <location>
        <begin position="186"/>
        <end position="344"/>
    </location>
</feature>
<dbReference type="PANTHER" id="PTHR43215:SF14">
    <property type="entry name" value="RADIAL SPOKE HEAD 1 HOMOLOG"/>
    <property type="match status" value="1"/>
</dbReference>
<dbReference type="PROSITE" id="PS50144">
    <property type="entry name" value="MATH"/>
    <property type="match status" value="1"/>
</dbReference>
<dbReference type="GO" id="GO:0005737">
    <property type="term" value="C:cytoplasm"/>
    <property type="evidence" value="ECO:0007669"/>
    <property type="project" value="UniProtKB-SubCell"/>
</dbReference>
<evidence type="ECO:0000256" key="5">
    <source>
        <dbReference type="ARBA" id="ARBA00022771"/>
    </source>
</evidence>
<gene>
    <name evidence="11" type="ORF">AMS68_004036</name>
</gene>
<dbReference type="Gene3D" id="2.60.210.10">
    <property type="entry name" value="Apoptosis, Tumor Necrosis Factor Receptor Associated Protein 2, Chain A"/>
    <property type="match status" value="1"/>
</dbReference>
<dbReference type="GO" id="GO:0016579">
    <property type="term" value="P:protein deubiquitination"/>
    <property type="evidence" value="ECO:0007669"/>
    <property type="project" value="InterPro"/>
</dbReference>
<feature type="region of interest" description="Disordered" evidence="8">
    <location>
        <begin position="32"/>
        <end position="133"/>
    </location>
</feature>
<dbReference type="EMBL" id="CP051141">
    <property type="protein sequence ID" value="QIW98518.1"/>
    <property type="molecule type" value="Genomic_DNA"/>
</dbReference>
<dbReference type="Pfam" id="PF00443">
    <property type="entry name" value="UCH"/>
    <property type="match status" value="1"/>
</dbReference>
<feature type="compositionally biased region" description="Acidic residues" evidence="8">
    <location>
        <begin position="90"/>
        <end position="131"/>
    </location>
</feature>
<reference evidence="11 12" key="1">
    <citation type="journal article" date="2016" name="Sci. Rep.">
        <title>Peltaster fructicola genome reveals evolution from an invasive phytopathogen to an ectophytic parasite.</title>
        <authorList>
            <person name="Xu C."/>
            <person name="Chen H."/>
            <person name="Gleason M.L."/>
            <person name="Xu J.R."/>
            <person name="Liu H."/>
            <person name="Zhang R."/>
            <person name="Sun G."/>
        </authorList>
    </citation>
    <scope>NUCLEOTIDE SEQUENCE [LARGE SCALE GENOMIC DNA]</scope>
    <source>
        <strain evidence="11 12">LNHT1506</strain>
    </source>
</reference>
<name>A0A6H0XV68_9PEZI</name>
<dbReference type="CDD" id="cd02257">
    <property type="entry name" value="Peptidase_C19"/>
    <property type="match status" value="1"/>
</dbReference>
<evidence type="ECO:0000313" key="11">
    <source>
        <dbReference type="EMBL" id="QIW98518.1"/>
    </source>
</evidence>
<dbReference type="FunFam" id="1.10.1170.10:FF:000002">
    <property type="entry name" value="Baculoviral IAP repeat containing 7"/>
    <property type="match status" value="1"/>
</dbReference>
<comment type="subcellular location">
    <subcellularLocation>
        <location evidence="1">Cytoplasm</location>
    </subcellularLocation>
</comment>
<dbReference type="InterPro" id="IPR001841">
    <property type="entry name" value="Znf_RING"/>
</dbReference>
<dbReference type="AlphaFoldDB" id="A0A6H0XV68"/>
<evidence type="ECO:0000256" key="4">
    <source>
        <dbReference type="ARBA" id="ARBA00022737"/>
    </source>
</evidence>
<protein>
    <recommendedName>
        <fullName evidence="13">RING-type domain-containing protein</fullName>
    </recommendedName>
</protein>
<dbReference type="Gene3D" id="3.30.40.10">
    <property type="entry name" value="Zinc/RING finger domain, C3HC4 (zinc finger)"/>
    <property type="match status" value="1"/>
</dbReference>
<evidence type="ECO:0000313" key="12">
    <source>
        <dbReference type="Proteomes" id="UP000503462"/>
    </source>
</evidence>
<dbReference type="InterPro" id="IPR038765">
    <property type="entry name" value="Papain-like_cys_pep_sf"/>
</dbReference>
<feature type="domain" description="RING-type" evidence="9">
    <location>
        <begin position="845"/>
        <end position="880"/>
    </location>
</feature>
<keyword evidence="5 7" id="KW-0863">Zinc-finger</keyword>
<keyword evidence="2" id="KW-0963">Cytoplasm</keyword>
<keyword evidence="3" id="KW-0479">Metal-binding</keyword>
<proteinExistence type="predicted"/>
<evidence type="ECO:0000256" key="8">
    <source>
        <dbReference type="SAM" id="MobiDB-lite"/>
    </source>
</evidence>
<dbReference type="InterPro" id="IPR008974">
    <property type="entry name" value="TRAF-like"/>
</dbReference>
<dbReference type="Pfam" id="PF13920">
    <property type="entry name" value="zf-C3HC4_3"/>
    <property type="match status" value="1"/>
</dbReference>
<feature type="compositionally biased region" description="Polar residues" evidence="8">
    <location>
        <begin position="592"/>
        <end position="603"/>
    </location>
</feature>
<dbReference type="OrthoDB" id="294378at2759"/>
<dbReference type="SMART" id="SM00698">
    <property type="entry name" value="MORN"/>
    <property type="match status" value="3"/>
</dbReference>
<feature type="compositionally biased region" description="Pro residues" evidence="8">
    <location>
        <begin position="58"/>
        <end position="70"/>
    </location>
</feature>
<dbReference type="InterPro" id="IPR002083">
    <property type="entry name" value="MATH/TRAF_dom"/>
</dbReference>
<dbReference type="SUPFAM" id="SSF54001">
    <property type="entry name" value="Cysteine proteinases"/>
    <property type="match status" value="1"/>
</dbReference>
<dbReference type="PROSITE" id="PS50089">
    <property type="entry name" value="ZF_RING_2"/>
    <property type="match status" value="1"/>
</dbReference>
<evidence type="ECO:0000256" key="3">
    <source>
        <dbReference type="ARBA" id="ARBA00022723"/>
    </source>
</evidence>
<dbReference type="GO" id="GO:0004843">
    <property type="term" value="F:cysteine-type deubiquitinase activity"/>
    <property type="evidence" value="ECO:0007669"/>
    <property type="project" value="InterPro"/>
</dbReference>
<keyword evidence="4" id="KW-0677">Repeat</keyword>
<feature type="compositionally biased region" description="Polar residues" evidence="8">
    <location>
        <begin position="36"/>
        <end position="52"/>
    </location>
</feature>
<evidence type="ECO:0000256" key="1">
    <source>
        <dbReference type="ARBA" id="ARBA00004496"/>
    </source>
</evidence>
<sequence>MTSPPPVLPPLRFLGIDLPSSPLALDHLAPLEGTSVPANTGMDNRTAVQPSQALPDIVPIPPALNPPDPPNAAAEQLPPIGVEDWTYDNPESDLDPDHESEDDDVDDEDDERDGDMDSEDDEHDDEHDVDNEPYPWRAIAEDTSLPCEDEQAFIDTKEEHSAKEHAYWEQETFFDLDDPSLPPVAQGRIEWNVIAFNGTKEKPNKQLVMKSPIVRIGDHDWQIKMFPHGDRTEFLSVYVECLTMSKSDFKDQVDFKHPPLPVMKGTPLVKRRVSVAAQVAVVMYNPAEPRVYEHKIDAHQFHKHSADFGWKYFSHEPRHEFHIRKHGQRQAILRNDKLSFTAYIRIVHDPTGCLWENIAPQEGRPTSTGLPSFDSMSPRLATYLLLFHLAPFRRWLYNLDIADSPTVFVLQSALQHFLDRRLARKYLRQQVPGGCDIVNVLHGLRGRLVKEVSKQVLSEFDAILGSLDATNTPIAHNRLLTSKSENIQQAIDTRSVVNDSPGVLTLELERQRFNKSKRKWEKVNNPVHLNDEIKYGSVKYTLYAFVTHSGALGSSQYVPHVRPGGPGELWYAYDSKFVKCLTSKAAEARQLGNKSAAKTQAQPFSRHHTPPPIKQEESGIAYLAMYVREDLCADAFSAPAEEVSRDPRLLPERLMDYARRSFHSTLDRPILSEVKSAHASAAPTAVPHMPGDLMDGDDVIMSDAEDNGPSQSYINRLLQGTSATNRQDVELQTIRKCTNYFAGPFFDGTALLDGRYHGRGRLISTNGDDYYGHFKYNKAEGNGTIIYGQSGDKYTGEWLEGQHHGHGTLIEKRTGNKYEGGWEHGRRRGSFTLTGKVTEDDKQFCQICCEREMNIAFYDCGHVLACKQCAAELHTCPICRKQIVARLELFGVKIGML</sequence>
<evidence type="ECO:0000259" key="10">
    <source>
        <dbReference type="PROSITE" id="PS50144"/>
    </source>
</evidence>
<dbReference type="InterPro" id="IPR003409">
    <property type="entry name" value="MORN"/>
</dbReference>
<keyword evidence="12" id="KW-1185">Reference proteome</keyword>
<dbReference type="Gene3D" id="2.20.110.10">
    <property type="entry name" value="Histone H3 K4-specific methyltransferase SET7/9 N-terminal domain"/>
    <property type="match status" value="1"/>
</dbReference>
<keyword evidence="6" id="KW-0862">Zinc</keyword>
<accession>A0A6H0XV68</accession>
<evidence type="ECO:0000256" key="7">
    <source>
        <dbReference type="PROSITE-ProRule" id="PRU00175"/>
    </source>
</evidence>
<dbReference type="GO" id="GO:0008270">
    <property type="term" value="F:zinc ion binding"/>
    <property type="evidence" value="ECO:0007669"/>
    <property type="project" value="UniProtKB-KW"/>
</dbReference>
<organism evidence="11 12">
    <name type="scientific">Peltaster fructicola</name>
    <dbReference type="NCBI Taxonomy" id="286661"/>
    <lineage>
        <taxon>Eukaryota</taxon>
        <taxon>Fungi</taxon>
        <taxon>Dikarya</taxon>
        <taxon>Ascomycota</taxon>
        <taxon>Pezizomycotina</taxon>
        <taxon>Dothideomycetes</taxon>
        <taxon>Dothideomycetes incertae sedis</taxon>
        <taxon>Peltaster</taxon>
    </lineage>
</organism>
<evidence type="ECO:0000259" key="9">
    <source>
        <dbReference type="PROSITE" id="PS50089"/>
    </source>
</evidence>
<dbReference type="InterPro" id="IPR013083">
    <property type="entry name" value="Znf_RING/FYVE/PHD"/>
</dbReference>
<feature type="region of interest" description="Disordered" evidence="8">
    <location>
        <begin position="591"/>
        <end position="614"/>
    </location>
</feature>